<organism evidence="2 3">
    <name type="scientific">Chitinophaga filiformis</name>
    <name type="common">Myxococcus filiformis</name>
    <name type="synonym">Flexibacter filiformis</name>
    <dbReference type="NCBI Taxonomy" id="104663"/>
    <lineage>
        <taxon>Bacteria</taxon>
        <taxon>Pseudomonadati</taxon>
        <taxon>Bacteroidota</taxon>
        <taxon>Chitinophagia</taxon>
        <taxon>Chitinophagales</taxon>
        <taxon>Chitinophagaceae</taxon>
        <taxon>Chitinophaga</taxon>
    </lineage>
</organism>
<keyword evidence="3" id="KW-1185">Reference proteome</keyword>
<dbReference type="RefSeq" id="WP_247810700.1">
    <property type="nucleotide sequence ID" value="NZ_CP095855.1"/>
</dbReference>
<keyword evidence="1" id="KW-1133">Transmembrane helix</keyword>
<dbReference type="Proteomes" id="UP000830198">
    <property type="component" value="Chromosome"/>
</dbReference>
<keyword evidence="1" id="KW-0812">Transmembrane</keyword>
<feature type="transmembrane region" description="Helical" evidence="1">
    <location>
        <begin position="66"/>
        <end position="85"/>
    </location>
</feature>
<gene>
    <name evidence="2" type="ORF">MYF79_25440</name>
</gene>
<dbReference type="EMBL" id="CP095855">
    <property type="protein sequence ID" value="UPK68305.1"/>
    <property type="molecule type" value="Genomic_DNA"/>
</dbReference>
<keyword evidence="1" id="KW-0472">Membrane</keyword>
<sequence length="251" mass="29438">MKIIKKVKHYLYYFGLKKNWTDENNQGFNYTKVDDDTTKEHLRYLKELIQTENERQNSIESKTSQLVGQCGLIFSLLGLFVPVYFDKFIDFSLAIKIVLLLPFLSSFLFYILAIIKAIENYNITKYRYISGSVQTVINRKTKDDFINSEINDLLLAIKINTQLNNKKGTNLLHAFRSFRFANVCIAILGLFIGSLMLFYRKPPDDNKLINRKIEKMESRLNLLDTNIIIVRKQILNINNQQQDTSKKMKRD</sequence>
<reference evidence="2 3" key="1">
    <citation type="submission" date="2022-04" db="EMBL/GenBank/DDBJ databases">
        <title>The arsenic-methylating capacity of Chitinophaga filiformis YT5 during chitin decomposition.</title>
        <authorList>
            <person name="Chen G."/>
            <person name="Liang Y."/>
        </authorList>
    </citation>
    <scope>NUCLEOTIDE SEQUENCE [LARGE SCALE GENOMIC DNA]</scope>
    <source>
        <strain evidence="2 3">YT5</strain>
    </source>
</reference>
<evidence type="ECO:0000313" key="3">
    <source>
        <dbReference type="Proteomes" id="UP000830198"/>
    </source>
</evidence>
<feature type="transmembrane region" description="Helical" evidence="1">
    <location>
        <begin position="180"/>
        <end position="199"/>
    </location>
</feature>
<feature type="transmembrane region" description="Helical" evidence="1">
    <location>
        <begin position="91"/>
        <end position="115"/>
    </location>
</feature>
<evidence type="ECO:0000256" key="1">
    <source>
        <dbReference type="SAM" id="Phobius"/>
    </source>
</evidence>
<proteinExistence type="predicted"/>
<accession>A0ABY4HXH6</accession>
<name>A0ABY4HXH6_CHIFI</name>
<protein>
    <submittedName>
        <fullName evidence="2">Uncharacterized protein</fullName>
    </submittedName>
</protein>
<evidence type="ECO:0000313" key="2">
    <source>
        <dbReference type="EMBL" id="UPK68305.1"/>
    </source>
</evidence>